<dbReference type="InterPro" id="IPR036156">
    <property type="entry name" value="Beta-gal/glucu_dom_sf"/>
</dbReference>
<evidence type="ECO:0000313" key="11">
    <source>
        <dbReference type="EMBL" id="GMR44529.1"/>
    </source>
</evidence>
<dbReference type="Gene3D" id="2.60.40.10">
    <property type="entry name" value="Immunoglobulins"/>
    <property type="match status" value="1"/>
</dbReference>
<evidence type="ECO:0000256" key="7">
    <source>
        <dbReference type="SAM" id="SignalP"/>
    </source>
</evidence>
<dbReference type="GO" id="GO:0005975">
    <property type="term" value="P:carbohydrate metabolic process"/>
    <property type="evidence" value="ECO:0007669"/>
    <property type="project" value="InterPro"/>
</dbReference>
<keyword evidence="6" id="KW-0326">Glycosidase</keyword>
<sequence length="623" mass="71947">RLLASLLCLPLLLAIQPIQENEIRELQALNGLWTFVREPRNSVDIGLPNGWKDTPLSKFKNATEMPVPSAFNELGDKALRDHLGWVWYERYVDVPLRVLGNNRVFIRMDSVMYYAIVFVNGQEATRHEGGHLPFEAEITQLLADDGHNKFTIAVNNTLSLDTVPQAEFVYNKKEWNIIDGKNVSRYPDGAFTYTVPFDFFHYSGILRPVNLLIRPKTFLDEYKIDTNDQGQFNYSFSINGDDRKKMKATVRVKDADGKTVFESKDLTGTGEVEKAQLWFPRGMGAPNLYTIEAELRDSAGDRMDVFRETFGFRSITWDESAVYINGKHLYCMGVGWHEESPIRGRSFDRVMMAKDLSLFDWLGINCFRTSHYPYAEETMREADRRGLAVIVEVPSVSPSKFIKRSQAVHASLLKEMITRDYNRPSVIMWSVSNEPFAFGSYKGGREYFSPLIDLMHKLDSTRPVTLVHGQTRYWNDYLSDLLDVICINRYYGWYIDMGVAPEQIEADLYYDISMWREKFKKPIMITEYGAEMIPGVLADPSLAFSTQYQQEVFQGNHRALDRLRKEGKITGEMPWVFADFMTYMSTTRVGGNHKGLFTRDRQPKEVAYMMKRRYDALHEELDG</sequence>
<dbReference type="InterPro" id="IPR017853">
    <property type="entry name" value="GH"/>
</dbReference>
<dbReference type="Gene3D" id="2.60.120.260">
    <property type="entry name" value="Galactose-binding domain-like"/>
    <property type="match status" value="1"/>
</dbReference>
<evidence type="ECO:0000256" key="5">
    <source>
        <dbReference type="ARBA" id="ARBA00022801"/>
    </source>
</evidence>
<dbReference type="GO" id="GO:0030246">
    <property type="term" value="F:carbohydrate binding"/>
    <property type="evidence" value="ECO:0007669"/>
    <property type="project" value="TreeGrafter"/>
</dbReference>
<dbReference type="Pfam" id="PF00703">
    <property type="entry name" value="Glyco_hydro_2"/>
    <property type="match status" value="1"/>
</dbReference>
<dbReference type="InterPro" id="IPR013783">
    <property type="entry name" value="Ig-like_fold"/>
</dbReference>
<dbReference type="AlphaFoldDB" id="A0AAN5CHJ9"/>
<feature type="chain" id="PRO_5043027803" description="Beta-glucuronidase" evidence="7">
    <location>
        <begin position="21"/>
        <end position="623"/>
    </location>
</feature>
<protein>
    <recommendedName>
        <fullName evidence="4">Beta-glucuronidase</fullName>
        <ecNumber evidence="3">3.2.1.31</ecNumber>
    </recommendedName>
</protein>
<dbReference type="GO" id="GO:0019391">
    <property type="term" value="P:glucuronoside catabolic process"/>
    <property type="evidence" value="ECO:0007669"/>
    <property type="project" value="TreeGrafter"/>
</dbReference>
<keyword evidence="5" id="KW-0378">Hydrolase</keyword>
<dbReference type="InterPro" id="IPR006101">
    <property type="entry name" value="Glyco_hydro_2"/>
</dbReference>
<feature type="domain" description="Glycoside hydrolase family 2 catalytic" evidence="9">
    <location>
        <begin position="319"/>
        <end position="617"/>
    </location>
</feature>
<comment type="similarity">
    <text evidence="2">Belongs to the glycosyl hydrolase 2 family.</text>
</comment>
<proteinExistence type="inferred from homology"/>
<evidence type="ECO:0000259" key="8">
    <source>
        <dbReference type="Pfam" id="PF00703"/>
    </source>
</evidence>
<dbReference type="Pfam" id="PF02836">
    <property type="entry name" value="Glyco_hydro_2_C"/>
    <property type="match status" value="1"/>
</dbReference>
<organism evidence="11 12">
    <name type="scientific">Pristionchus mayeri</name>
    <dbReference type="NCBI Taxonomy" id="1317129"/>
    <lineage>
        <taxon>Eukaryota</taxon>
        <taxon>Metazoa</taxon>
        <taxon>Ecdysozoa</taxon>
        <taxon>Nematoda</taxon>
        <taxon>Chromadorea</taxon>
        <taxon>Rhabditida</taxon>
        <taxon>Rhabditina</taxon>
        <taxon>Diplogasteromorpha</taxon>
        <taxon>Diplogasteroidea</taxon>
        <taxon>Neodiplogasteridae</taxon>
        <taxon>Pristionchus</taxon>
    </lineage>
</organism>
<dbReference type="FunFam" id="3.20.20.80:FF:000080">
    <property type="entry name" value="Beta-glucuronidase UidA"/>
    <property type="match status" value="1"/>
</dbReference>
<dbReference type="GO" id="GO:0005615">
    <property type="term" value="C:extracellular space"/>
    <property type="evidence" value="ECO:0007669"/>
    <property type="project" value="TreeGrafter"/>
</dbReference>
<dbReference type="EC" id="3.2.1.31" evidence="3"/>
<dbReference type="Gene3D" id="3.20.20.80">
    <property type="entry name" value="Glycosidases"/>
    <property type="match status" value="1"/>
</dbReference>
<comment type="function">
    <text evidence="1">Plays an important role in the degradation of dermatan and keratan sulfates.</text>
</comment>
<evidence type="ECO:0000259" key="9">
    <source>
        <dbReference type="Pfam" id="PF02836"/>
    </source>
</evidence>
<evidence type="ECO:0000256" key="6">
    <source>
        <dbReference type="ARBA" id="ARBA00023295"/>
    </source>
</evidence>
<dbReference type="PANTHER" id="PTHR10066:SF67">
    <property type="entry name" value="BETA-GLUCURONIDASE"/>
    <property type="match status" value="1"/>
</dbReference>
<feature type="signal peptide" evidence="7">
    <location>
        <begin position="1"/>
        <end position="20"/>
    </location>
</feature>
<dbReference type="GO" id="GO:0004566">
    <property type="term" value="F:beta-glucuronidase activity"/>
    <property type="evidence" value="ECO:0007669"/>
    <property type="project" value="UniProtKB-EC"/>
</dbReference>
<evidence type="ECO:0000259" key="10">
    <source>
        <dbReference type="Pfam" id="PF02837"/>
    </source>
</evidence>
<dbReference type="InterPro" id="IPR006103">
    <property type="entry name" value="Glyco_hydro_2_cat"/>
</dbReference>
<comment type="caution">
    <text evidence="11">The sequence shown here is derived from an EMBL/GenBank/DDBJ whole genome shotgun (WGS) entry which is preliminary data.</text>
</comment>
<dbReference type="Pfam" id="PF02837">
    <property type="entry name" value="Glyco_hydro_2_N"/>
    <property type="match status" value="1"/>
</dbReference>
<keyword evidence="12" id="KW-1185">Reference proteome</keyword>
<reference evidence="12" key="1">
    <citation type="submission" date="2022-10" db="EMBL/GenBank/DDBJ databases">
        <title>Genome assembly of Pristionchus species.</title>
        <authorList>
            <person name="Yoshida K."/>
            <person name="Sommer R.J."/>
        </authorList>
    </citation>
    <scope>NUCLEOTIDE SEQUENCE [LARGE SCALE GENOMIC DNA]</scope>
    <source>
        <strain evidence="12">RS5460</strain>
    </source>
</reference>
<name>A0AAN5CHJ9_9BILA</name>
<dbReference type="InterPro" id="IPR008979">
    <property type="entry name" value="Galactose-bd-like_sf"/>
</dbReference>
<accession>A0AAN5CHJ9</accession>
<feature type="non-terminal residue" evidence="11">
    <location>
        <position position="1"/>
    </location>
</feature>
<dbReference type="EMBL" id="BTRK01000003">
    <property type="protein sequence ID" value="GMR44529.1"/>
    <property type="molecule type" value="Genomic_DNA"/>
</dbReference>
<dbReference type="Proteomes" id="UP001328107">
    <property type="component" value="Unassembled WGS sequence"/>
</dbReference>
<feature type="domain" description="Glycosyl hydrolases family 2 sugar binding" evidence="10">
    <location>
        <begin position="27"/>
        <end position="215"/>
    </location>
</feature>
<dbReference type="InterPro" id="IPR006104">
    <property type="entry name" value="Glyco_hydro_2_N"/>
</dbReference>
<dbReference type="PRINTS" id="PR00132">
    <property type="entry name" value="GLHYDRLASE2"/>
</dbReference>
<dbReference type="FunFam" id="2.60.120.260:FF:000198">
    <property type="entry name" value="Beta-glucuronidase"/>
    <property type="match status" value="1"/>
</dbReference>
<keyword evidence="7" id="KW-0732">Signal</keyword>
<dbReference type="SUPFAM" id="SSF49785">
    <property type="entry name" value="Galactose-binding domain-like"/>
    <property type="match status" value="1"/>
</dbReference>
<evidence type="ECO:0000256" key="1">
    <source>
        <dbReference type="ARBA" id="ARBA00003025"/>
    </source>
</evidence>
<gene>
    <name evidence="11" type="ORF">PMAYCL1PPCAC_14724</name>
</gene>
<evidence type="ECO:0000256" key="4">
    <source>
        <dbReference type="ARBA" id="ARBA00016205"/>
    </source>
</evidence>
<dbReference type="InterPro" id="IPR006102">
    <property type="entry name" value="Ig-like_GH2"/>
</dbReference>
<feature type="domain" description="Glycoside hydrolase family 2 immunoglobulin-like beta-sandwich" evidence="8">
    <location>
        <begin position="223"/>
        <end position="313"/>
    </location>
</feature>
<evidence type="ECO:0000256" key="2">
    <source>
        <dbReference type="ARBA" id="ARBA00007401"/>
    </source>
</evidence>
<dbReference type="PANTHER" id="PTHR10066">
    <property type="entry name" value="BETA-GLUCURONIDASE"/>
    <property type="match status" value="1"/>
</dbReference>
<evidence type="ECO:0000256" key="3">
    <source>
        <dbReference type="ARBA" id="ARBA00012761"/>
    </source>
</evidence>
<evidence type="ECO:0000313" key="12">
    <source>
        <dbReference type="Proteomes" id="UP001328107"/>
    </source>
</evidence>
<dbReference type="SUPFAM" id="SSF49303">
    <property type="entry name" value="beta-Galactosidase/glucuronidase domain"/>
    <property type="match status" value="1"/>
</dbReference>
<dbReference type="SUPFAM" id="SSF51445">
    <property type="entry name" value="(Trans)glycosidases"/>
    <property type="match status" value="1"/>
</dbReference>